<dbReference type="SUPFAM" id="SSF102114">
    <property type="entry name" value="Radical SAM enzymes"/>
    <property type="match status" value="1"/>
</dbReference>
<keyword evidence="7" id="KW-1185">Reference proteome</keyword>
<dbReference type="InterPro" id="IPR013785">
    <property type="entry name" value="Aldolase_TIM"/>
</dbReference>
<keyword evidence="2" id="KW-0949">S-adenosyl-L-methionine</keyword>
<evidence type="ECO:0000256" key="5">
    <source>
        <dbReference type="ARBA" id="ARBA00023014"/>
    </source>
</evidence>
<evidence type="ECO:0000313" key="7">
    <source>
        <dbReference type="Proteomes" id="UP000464318"/>
    </source>
</evidence>
<dbReference type="GO" id="GO:0003824">
    <property type="term" value="F:catalytic activity"/>
    <property type="evidence" value="ECO:0007669"/>
    <property type="project" value="InterPro"/>
</dbReference>
<dbReference type="InterPro" id="IPR007197">
    <property type="entry name" value="rSAM"/>
</dbReference>
<proteinExistence type="predicted"/>
<dbReference type="EMBL" id="CP029149">
    <property type="protein sequence ID" value="QHN65406.1"/>
    <property type="molecule type" value="Genomic_DNA"/>
</dbReference>
<gene>
    <name evidence="6" type="primary">nrdG</name>
    <name evidence="6" type="ORF">DBX24_05660</name>
</gene>
<dbReference type="AlphaFoldDB" id="A0A6P1QTI1"/>
<comment type="cofactor">
    <cofactor evidence="1">
        <name>[4Fe-4S] cluster</name>
        <dbReference type="ChEBI" id="CHEBI:49883"/>
    </cofactor>
</comment>
<protein>
    <submittedName>
        <fullName evidence="6">Anaerobic ribonucleoside-triphosphate reductase activating protein</fullName>
    </submittedName>
</protein>
<accession>A0A6P1QTI1</accession>
<dbReference type="KEGG" id="bcad:DBX24_05660"/>
<dbReference type="OrthoDB" id="9782387at2"/>
<organism evidence="6 7">
    <name type="scientific">Bergeyella cardium</name>
    <dbReference type="NCBI Taxonomy" id="1585976"/>
    <lineage>
        <taxon>Bacteria</taxon>
        <taxon>Pseudomonadati</taxon>
        <taxon>Bacteroidota</taxon>
        <taxon>Flavobacteriia</taxon>
        <taxon>Flavobacteriales</taxon>
        <taxon>Weeksellaceae</taxon>
        <taxon>Bergeyella</taxon>
    </lineage>
</organism>
<dbReference type="GO" id="GO:0051536">
    <property type="term" value="F:iron-sulfur cluster binding"/>
    <property type="evidence" value="ECO:0007669"/>
    <property type="project" value="UniProtKB-KW"/>
</dbReference>
<keyword evidence="5" id="KW-0411">Iron-sulfur</keyword>
<name>A0A6P1QTI1_9FLAO</name>
<evidence type="ECO:0000256" key="4">
    <source>
        <dbReference type="ARBA" id="ARBA00023004"/>
    </source>
</evidence>
<keyword evidence="4" id="KW-0408">Iron</keyword>
<dbReference type="PROSITE" id="PS51257">
    <property type="entry name" value="PROKAR_LIPOPROTEIN"/>
    <property type="match status" value="1"/>
</dbReference>
<dbReference type="GO" id="GO:0046872">
    <property type="term" value="F:metal ion binding"/>
    <property type="evidence" value="ECO:0007669"/>
    <property type="project" value="UniProtKB-KW"/>
</dbReference>
<evidence type="ECO:0000313" key="6">
    <source>
        <dbReference type="EMBL" id="QHN65406.1"/>
    </source>
</evidence>
<evidence type="ECO:0000256" key="1">
    <source>
        <dbReference type="ARBA" id="ARBA00001966"/>
    </source>
</evidence>
<dbReference type="SFLD" id="SFLDS00029">
    <property type="entry name" value="Radical_SAM"/>
    <property type="match status" value="1"/>
</dbReference>
<dbReference type="Pfam" id="PF13353">
    <property type="entry name" value="Fer4_12"/>
    <property type="match status" value="1"/>
</dbReference>
<sequence length="154" mass="17646">MLRYHNIQVVLQEVPGQITLCFSITGCPLRCKGCHSPFLWKNGSGNLLTDELFISLIDKYQSMISCILFMGGEWEEEDLIEKLKIAIDRGLNTCLYTGLDDVSDEIKKYLTWLKVGPWIEELGGLDSPKTNQKFINVETNEILNYYFNNKNSTL</sequence>
<dbReference type="RefSeq" id="WP_120489567.1">
    <property type="nucleotide sequence ID" value="NZ_CP029149.1"/>
</dbReference>
<evidence type="ECO:0000256" key="2">
    <source>
        <dbReference type="ARBA" id="ARBA00022691"/>
    </source>
</evidence>
<dbReference type="NCBIfam" id="TIGR02826">
    <property type="entry name" value="RNR_activ_nrdG3"/>
    <property type="match status" value="1"/>
</dbReference>
<reference evidence="6 7" key="1">
    <citation type="submission" date="2018-04" db="EMBL/GenBank/DDBJ databases">
        <title>Characteristic and Complete Genome Sequencing of A Novel Member of Infective Endocarditis Causative Bacteria: Bergeyella cardium QL-PH.</title>
        <authorList>
            <person name="Pan H."/>
            <person name="Sun E."/>
            <person name="Zhang Y."/>
        </authorList>
    </citation>
    <scope>NUCLEOTIDE SEQUENCE [LARGE SCALE GENOMIC DNA]</scope>
    <source>
        <strain evidence="6 7">HPQL</strain>
    </source>
</reference>
<dbReference type="InterPro" id="IPR058240">
    <property type="entry name" value="rSAM_sf"/>
</dbReference>
<keyword evidence="3" id="KW-0479">Metal-binding</keyword>
<dbReference type="InterPro" id="IPR014191">
    <property type="entry name" value="Anaer_RNR_activator"/>
</dbReference>
<dbReference type="Gene3D" id="3.20.20.70">
    <property type="entry name" value="Aldolase class I"/>
    <property type="match status" value="1"/>
</dbReference>
<evidence type="ECO:0000256" key="3">
    <source>
        <dbReference type="ARBA" id="ARBA00022723"/>
    </source>
</evidence>
<dbReference type="Proteomes" id="UP000464318">
    <property type="component" value="Chromosome"/>
</dbReference>